<protein>
    <submittedName>
        <fullName evidence="2">Uncharacterized protein</fullName>
    </submittedName>
</protein>
<evidence type="ECO:0000313" key="2">
    <source>
        <dbReference type="EMBL" id="KAL3762963.1"/>
    </source>
</evidence>
<organism evidence="2 3">
    <name type="scientific">Discostella pseudostelligera</name>
    <dbReference type="NCBI Taxonomy" id="259834"/>
    <lineage>
        <taxon>Eukaryota</taxon>
        <taxon>Sar</taxon>
        <taxon>Stramenopiles</taxon>
        <taxon>Ochrophyta</taxon>
        <taxon>Bacillariophyta</taxon>
        <taxon>Coscinodiscophyceae</taxon>
        <taxon>Thalassiosirophycidae</taxon>
        <taxon>Stephanodiscales</taxon>
        <taxon>Stephanodiscaceae</taxon>
        <taxon>Discostella</taxon>
    </lineage>
</organism>
<dbReference type="AlphaFoldDB" id="A0ABD3MGB6"/>
<reference evidence="2 3" key="1">
    <citation type="submission" date="2024-10" db="EMBL/GenBank/DDBJ databases">
        <title>Updated reference genomes for cyclostephanoid diatoms.</title>
        <authorList>
            <person name="Roberts W.R."/>
            <person name="Alverson A.J."/>
        </authorList>
    </citation>
    <scope>NUCLEOTIDE SEQUENCE [LARGE SCALE GENOMIC DNA]</scope>
    <source>
        <strain evidence="2 3">AJA232-27</strain>
    </source>
</reference>
<name>A0ABD3MGB6_9STRA</name>
<feature type="region of interest" description="Disordered" evidence="1">
    <location>
        <begin position="1"/>
        <end position="33"/>
    </location>
</feature>
<dbReference type="Gene3D" id="3.80.10.10">
    <property type="entry name" value="Ribonuclease Inhibitor"/>
    <property type="match status" value="1"/>
</dbReference>
<gene>
    <name evidence="2" type="ORF">ACHAWU_001110</name>
</gene>
<dbReference type="EMBL" id="JALLBG020000130">
    <property type="protein sequence ID" value="KAL3762963.1"/>
    <property type="molecule type" value="Genomic_DNA"/>
</dbReference>
<evidence type="ECO:0000256" key="1">
    <source>
        <dbReference type="SAM" id="MobiDB-lite"/>
    </source>
</evidence>
<proteinExistence type="predicted"/>
<sequence length="342" mass="37467">MSKRKASNADISDDTAASSGQRQPQMSLDLSNNKTTPKVIATALLALLPPGATKHDAASKKLLRAYALLTAEVDARSNAMAKANVPPSPPPFSEIVNASEVNKAWLNVSRMPVLWERLDASNGLSNRDRKMNQTILLALLGRPQFANLKFIALPFKLRLKSSTIASIAKMCPHLETWDVGYGKGTGRGKDCDLVDAAEKFTKLTSIRTNMWDVTASGIASAAKVMGDQLVDLRVKNEFNHRSLSDASLAIIAEHCPNLKHFAYDCRAGEHSHASLTGVGFMILIRGCRRLEVLELKNVSELTRRDFESILNMLAQDRGSFALRQIDVVGYPFIIRSNPLSIV</sequence>
<feature type="compositionally biased region" description="Polar residues" evidence="1">
    <location>
        <begin position="15"/>
        <end position="33"/>
    </location>
</feature>
<accession>A0ABD3MGB6</accession>
<dbReference type="Proteomes" id="UP001530293">
    <property type="component" value="Unassembled WGS sequence"/>
</dbReference>
<dbReference type="InterPro" id="IPR032675">
    <property type="entry name" value="LRR_dom_sf"/>
</dbReference>
<dbReference type="SUPFAM" id="SSF52047">
    <property type="entry name" value="RNI-like"/>
    <property type="match status" value="1"/>
</dbReference>
<keyword evidence="3" id="KW-1185">Reference proteome</keyword>
<evidence type="ECO:0000313" key="3">
    <source>
        <dbReference type="Proteomes" id="UP001530293"/>
    </source>
</evidence>
<comment type="caution">
    <text evidence="2">The sequence shown here is derived from an EMBL/GenBank/DDBJ whole genome shotgun (WGS) entry which is preliminary data.</text>
</comment>